<dbReference type="EMBL" id="JAUSYP010000001">
    <property type="protein sequence ID" value="MDQ0746907.1"/>
    <property type="molecule type" value="Genomic_DNA"/>
</dbReference>
<protein>
    <submittedName>
        <fullName evidence="3">Site-specific DNA recombinase</fullName>
    </submittedName>
</protein>
<feature type="compositionally biased region" description="Basic and acidic residues" evidence="1">
    <location>
        <begin position="1"/>
        <end position="16"/>
    </location>
</feature>
<dbReference type="CDD" id="cd00338">
    <property type="entry name" value="Ser_Recombinase"/>
    <property type="match status" value="1"/>
</dbReference>
<dbReference type="Pfam" id="PF07508">
    <property type="entry name" value="Recombinase"/>
    <property type="match status" value="1"/>
</dbReference>
<dbReference type="InterPro" id="IPR036162">
    <property type="entry name" value="Resolvase-like_N_sf"/>
</dbReference>
<proteinExistence type="predicted"/>
<evidence type="ECO:0000256" key="1">
    <source>
        <dbReference type="SAM" id="MobiDB-lite"/>
    </source>
</evidence>
<dbReference type="InterPro" id="IPR006119">
    <property type="entry name" value="Resolv_N"/>
</dbReference>
<comment type="caution">
    <text evidence="3">The sequence shown here is derived from an EMBL/GenBank/DDBJ whole genome shotgun (WGS) entry which is preliminary data.</text>
</comment>
<dbReference type="Gene3D" id="3.90.1750.20">
    <property type="entry name" value="Putative Large Serine Recombinase, Chain B, Domain 2"/>
    <property type="match status" value="1"/>
</dbReference>
<dbReference type="Pfam" id="PF00239">
    <property type="entry name" value="Resolvase"/>
    <property type="match status" value="1"/>
</dbReference>
<dbReference type="InterPro" id="IPR038109">
    <property type="entry name" value="DNA_bind_recomb_sf"/>
</dbReference>
<gene>
    <name evidence="3" type="ORF">QF034_001138</name>
</gene>
<accession>A0ABU0QKA5</accession>
<evidence type="ECO:0000313" key="4">
    <source>
        <dbReference type="Proteomes" id="UP001232755"/>
    </source>
</evidence>
<dbReference type="InterPro" id="IPR050639">
    <property type="entry name" value="SSR_resolvase"/>
</dbReference>
<evidence type="ECO:0000259" key="2">
    <source>
        <dbReference type="PROSITE" id="PS51737"/>
    </source>
</evidence>
<dbReference type="SUPFAM" id="SSF53041">
    <property type="entry name" value="Resolvase-like"/>
    <property type="match status" value="1"/>
</dbReference>
<dbReference type="PROSITE" id="PS51737">
    <property type="entry name" value="RECOMBINASE_DNA_BIND"/>
    <property type="match status" value="1"/>
</dbReference>
<feature type="region of interest" description="Disordered" evidence="1">
    <location>
        <begin position="139"/>
        <end position="159"/>
    </location>
</feature>
<sequence>MARTAREYRRLSKDRGGSGSIAQQAADNAAAAGREGWALGDPYEDADRSASRYKTRERDDYDRLLADLRAGHFGAAVLIIWESSRGSRDVGEWDALVKICEKRRVLIHVTSHGRTYDPRNYRDRRSLMDDAVDSAYESDKNSARIRRDTAASAAKGRPHGLAPYGFRPVYDPQTGDLDTWVENEAESEVPKALFALLAAGHSLAAIERTFAERGWVNAKTGRPFTRHHLRNMATRAAYAGIRAHTDPDTGEVTETDGTWDGLVSKEVFYTVRVLLADPSRRTTRNGAAKYELTLTIKCDVCRGPLTVTRAHLKSKRESYKCRRSHVFIAKAEVDAVVIPALLAYLTRDDIYQRLAAPAADDERAAQLREQLAEGRAALAEMEAEVPESTGHARVLGRSITALTAKITALEEKERGMTMRPAVASLLAADSVTAWWTAAPIPARREIAAIVLSPALMGAVTVTPTPTAGRTPSAADRIRIRRA</sequence>
<dbReference type="SMART" id="SM00857">
    <property type="entry name" value="Resolvase"/>
    <property type="match status" value="1"/>
</dbReference>
<name>A0ABU0QKA5_9ACTN</name>
<reference evidence="3 4" key="1">
    <citation type="submission" date="2023-07" db="EMBL/GenBank/DDBJ databases">
        <title>Comparative genomics of wheat-associated soil bacteria to identify genetic determinants of phenazine resistance.</title>
        <authorList>
            <person name="Mouncey N."/>
        </authorList>
    </citation>
    <scope>NUCLEOTIDE SEQUENCE [LARGE SCALE GENOMIC DNA]</scope>
    <source>
        <strain evidence="3 4">B3I12</strain>
    </source>
</reference>
<feature type="region of interest" description="Disordered" evidence="1">
    <location>
        <begin position="1"/>
        <end position="27"/>
    </location>
</feature>
<feature type="domain" description="Recombinase" evidence="2">
    <location>
        <begin position="163"/>
        <end position="281"/>
    </location>
</feature>
<dbReference type="InterPro" id="IPR011109">
    <property type="entry name" value="DNA_bind_recombinase_dom"/>
</dbReference>
<feature type="compositionally biased region" description="Basic and acidic residues" evidence="1">
    <location>
        <begin position="139"/>
        <end position="149"/>
    </location>
</feature>
<organism evidence="3 4">
    <name type="scientific">Streptomyces africanus</name>
    <dbReference type="NCBI Taxonomy" id="231024"/>
    <lineage>
        <taxon>Bacteria</taxon>
        <taxon>Bacillati</taxon>
        <taxon>Actinomycetota</taxon>
        <taxon>Actinomycetes</taxon>
        <taxon>Kitasatosporales</taxon>
        <taxon>Streptomycetaceae</taxon>
        <taxon>Streptomyces</taxon>
    </lineage>
</organism>
<dbReference type="Gene3D" id="3.40.50.1390">
    <property type="entry name" value="Resolvase, N-terminal catalytic domain"/>
    <property type="match status" value="1"/>
</dbReference>
<keyword evidence="4" id="KW-1185">Reference proteome</keyword>
<evidence type="ECO:0000313" key="3">
    <source>
        <dbReference type="EMBL" id="MDQ0746907.1"/>
    </source>
</evidence>
<dbReference type="RefSeq" id="WP_307173898.1">
    <property type="nucleotide sequence ID" value="NZ_JAUSYP010000001.1"/>
</dbReference>
<dbReference type="Proteomes" id="UP001232755">
    <property type="component" value="Unassembled WGS sequence"/>
</dbReference>
<dbReference type="PANTHER" id="PTHR30461:SF23">
    <property type="entry name" value="DNA RECOMBINASE-RELATED"/>
    <property type="match status" value="1"/>
</dbReference>
<dbReference type="PANTHER" id="PTHR30461">
    <property type="entry name" value="DNA-INVERTASE FROM LAMBDOID PROPHAGE"/>
    <property type="match status" value="1"/>
</dbReference>